<reference evidence="2 3" key="1">
    <citation type="journal article" date="2022" name="Allergy">
        <title>Genome assembly and annotation of Periplaneta americana reveal a comprehensive cockroach allergen profile.</title>
        <authorList>
            <person name="Wang L."/>
            <person name="Xiong Q."/>
            <person name="Saelim N."/>
            <person name="Wang L."/>
            <person name="Nong W."/>
            <person name="Wan A.T."/>
            <person name="Shi M."/>
            <person name="Liu X."/>
            <person name="Cao Q."/>
            <person name="Hui J.H.L."/>
            <person name="Sookrung N."/>
            <person name="Leung T.F."/>
            <person name="Tungtrongchitr A."/>
            <person name="Tsui S.K.W."/>
        </authorList>
    </citation>
    <scope>NUCLEOTIDE SEQUENCE [LARGE SCALE GENOMIC DNA]</scope>
    <source>
        <strain evidence="2">PWHHKU_190912</strain>
    </source>
</reference>
<comment type="caution">
    <text evidence="2">The sequence shown here is derived from an EMBL/GenBank/DDBJ whole genome shotgun (WGS) entry which is preliminary data.</text>
</comment>
<feature type="chain" id="PRO_5046890804" evidence="1">
    <location>
        <begin position="23"/>
        <end position="334"/>
    </location>
</feature>
<keyword evidence="3" id="KW-1185">Reference proteome</keyword>
<name>A0ABQ8RZE2_PERAM</name>
<organism evidence="2 3">
    <name type="scientific">Periplaneta americana</name>
    <name type="common">American cockroach</name>
    <name type="synonym">Blatta americana</name>
    <dbReference type="NCBI Taxonomy" id="6978"/>
    <lineage>
        <taxon>Eukaryota</taxon>
        <taxon>Metazoa</taxon>
        <taxon>Ecdysozoa</taxon>
        <taxon>Arthropoda</taxon>
        <taxon>Hexapoda</taxon>
        <taxon>Insecta</taxon>
        <taxon>Pterygota</taxon>
        <taxon>Neoptera</taxon>
        <taxon>Polyneoptera</taxon>
        <taxon>Dictyoptera</taxon>
        <taxon>Blattodea</taxon>
        <taxon>Blattoidea</taxon>
        <taxon>Blattidae</taxon>
        <taxon>Blattinae</taxon>
        <taxon>Periplaneta</taxon>
    </lineage>
</organism>
<dbReference type="EMBL" id="JAJSOF020000039">
    <property type="protein sequence ID" value="KAJ4427066.1"/>
    <property type="molecule type" value="Genomic_DNA"/>
</dbReference>
<sequence length="334" mass="37726">MTSRGSIADSLAACLLAYLSSAQLRKVLEVGSYDMIMFKGGNRFLMVARQCGEQNGERYYLFDFTEPLLSKTLITKEGILLVDIMPHGTTINSDTYVANLKKLQARLSLLTTSGEAGCSAIARQRTAICQSQDHRPGQKIRIDNTETSALQSELAPCDYHLCGKLKDPFAERDDSLAQAAKEWLRCVGPDFYRAGLQALDTKLLQNAVPESYDCTFDTNSEILFVKWDDNRCVHVGSKCDVGASASRWDRNISDNPVFRDLRIPLHAVTVYYIVDCDAVAYIDMQQNFLFPEMKKMEMELQIIFQQGGTPSHFVNHVREELNHRFPDRWNGRNS</sequence>
<feature type="signal peptide" evidence="1">
    <location>
        <begin position="1"/>
        <end position="22"/>
    </location>
</feature>
<gene>
    <name evidence="2" type="ORF">ANN_26865</name>
</gene>
<evidence type="ECO:0000256" key="1">
    <source>
        <dbReference type="SAM" id="SignalP"/>
    </source>
</evidence>
<dbReference type="Gene3D" id="3.30.420.10">
    <property type="entry name" value="Ribonuclease H-like superfamily/Ribonuclease H"/>
    <property type="match status" value="1"/>
</dbReference>
<keyword evidence="1" id="KW-0732">Signal</keyword>
<protein>
    <submittedName>
        <fullName evidence="2">Uncharacterized protein</fullName>
    </submittedName>
</protein>
<evidence type="ECO:0000313" key="3">
    <source>
        <dbReference type="Proteomes" id="UP001148838"/>
    </source>
</evidence>
<evidence type="ECO:0000313" key="2">
    <source>
        <dbReference type="EMBL" id="KAJ4427066.1"/>
    </source>
</evidence>
<dbReference type="InterPro" id="IPR036397">
    <property type="entry name" value="RNaseH_sf"/>
</dbReference>
<accession>A0ABQ8RZE2</accession>
<proteinExistence type="predicted"/>
<dbReference type="Proteomes" id="UP001148838">
    <property type="component" value="Unassembled WGS sequence"/>
</dbReference>